<protein>
    <recommendedName>
        <fullName evidence="3">Ubiquitin fusion degradation protein UFD1 N-terminal subdomain 1 domain-containing protein</fullName>
    </recommendedName>
</protein>
<dbReference type="GO" id="GO:0031593">
    <property type="term" value="F:polyubiquitin modification-dependent protein binding"/>
    <property type="evidence" value="ECO:0007669"/>
    <property type="project" value="TreeGrafter"/>
</dbReference>
<dbReference type="InterPro" id="IPR004854">
    <property type="entry name" value="Ufd1-like"/>
</dbReference>
<dbReference type="Proteomes" id="UP001054252">
    <property type="component" value="Unassembled WGS sequence"/>
</dbReference>
<dbReference type="GO" id="GO:0006511">
    <property type="term" value="P:ubiquitin-dependent protein catabolic process"/>
    <property type="evidence" value="ECO:0007669"/>
    <property type="project" value="InterPro"/>
</dbReference>
<dbReference type="InterPro" id="IPR042299">
    <property type="entry name" value="Ufd1-like_Nn"/>
</dbReference>
<dbReference type="GO" id="GO:0036503">
    <property type="term" value="P:ERAD pathway"/>
    <property type="evidence" value="ECO:0007669"/>
    <property type="project" value="TreeGrafter"/>
</dbReference>
<evidence type="ECO:0000256" key="1">
    <source>
        <dbReference type="ARBA" id="ARBA00006043"/>
    </source>
</evidence>
<dbReference type="Pfam" id="PF03152">
    <property type="entry name" value="UFD1_N1"/>
    <property type="match status" value="1"/>
</dbReference>
<evidence type="ECO:0000259" key="3">
    <source>
        <dbReference type="Pfam" id="PF03152"/>
    </source>
</evidence>
<dbReference type="AlphaFoldDB" id="A0AAV5L795"/>
<dbReference type="InterPro" id="IPR055417">
    <property type="entry name" value="UFD1_N1"/>
</dbReference>
<evidence type="ECO:0000313" key="4">
    <source>
        <dbReference type="EMBL" id="GKV32902.1"/>
    </source>
</evidence>
<feature type="domain" description="Ubiquitin fusion degradation protein UFD1 N-terminal subdomain 1" evidence="3">
    <location>
        <begin position="11"/>
        <end position="82"/>
    </location>
</feature>
<sequence length="186" mass="20989">MATRNLGDSSFEQCYRCYPVPFIDKSHLEKGDKIIMPPSALDCLASLNVEYPMLFESSNDFAGQITHCGGLEFIADEGLIFLRSLDEGEHSPSRGRHRAGEMCKLSKGNLCEAAAPHNGFFRYLQPQSHNLPLVLIIRNLKSQHPLLKNARCHPKLKKSNLEKWPSSVVSQVQQDVWMANPQQKQQ</sequence>
<comment type="similarity">
    <text evidence="1">Belongs to the UFD1 family.</text>
</comment>
<dbReference type="PANTHER" id="PTHR12555:SF21">
    <property type="entry name" value="UBIQUITIN FUSION DEGRADATION PROTEIN 1 HOMOLOG"/>
    <property type="match status" value="1"/>
</dbReference>
<gene>
    <name evidence="4" type="ORF">SLEP1_g41468</name>
</gene>
<dbReference type="Gene3D" id="2.40.40.50">
    <property type="entry name" value="Ubiquitin fusion degradation protein UFD1, N-terminal domain"/>
    <property type="match status" value="1"/>
</dbReference>
<comment type="caution">
    <text evidence="4">The sequence shown here is derived from an EMBL/GenBank/DDBJ whole genome shotgun (WGS) entry which is preliminary data.</text>
</comment>
<name>A0AAV5L795_9ROSI</name>
<evidence type="ECO:0000256" key="2">
    <source>
        <dbReference type="ARBA" id="ARBA00022786"/>
    </source>
</evidence>
<proteinExistence type="inferred from homology"/>
<reference evidence="4 5" key="1">
    <citation type="journal article" date="2021" name="Commun. Biol.">
        <title>The genome of Shorea leprosula (Dipterocarpaceae) highlights the ecological relevance of drought in aseasonal tropical rainforests.</title>
        <authorList>
            <person name="Ng K.K.S."/>
            <person name="Kobayashi M.J."/>
            <person name="Fawcett J.A."/>
            <person name="Hatakeyama M."/>
            <person name="Paape T."/>
            <person name="Ng C.H."/>
            <person name="Ang C.C."/>
            <person name="Tnah L.H."/>
            <person name="Lee C.T."/>
            <person name="Nishiyama T."/>
            <person name="Sese J."/>
            <person name="O'Brien M.J."/>
            <person name="Copetti D."/>
            <person name="Mohd Noor M.I."/>
            <person name="Ong R.C."/>
            <person name="Putra M."/>
            <person name="Sireger I.Z."/>
            <person name="Indrioko S."/>
            <person name="Kosugi Y."/>
            <person name="Izuno A."/>
            <person name="Isagi Y."/>
            <person name="Lee S.L."/>
            <person name="Shimizu K.K."/>
        </authorList>
    </citation>
    <scope>NUCLEOTIDE SEQUENCE [LARGE SCALE GENOMIC DNA]</scope>
    <source>
        <strain evidence="4">214</strain>
    </source>
</reference>
<dbReference type="PANTHER" id="PTHR12555">
    <property type="entry name" value="UBIQUITIN FUSION DEGRADATON PROTEIN 1"/>
    <property type="match status" value="1"/>
</dbReference>
<keyword evidence="5" id="KW-1185">Reference proteome</keyword>
<dbReference type="EMBL" id="BPVZ01000098">
    <property type="protein sequence ID" value="GKV32902.1"/>
    <property type="molecule type" value="Genomic_DNA"/>
</dbReference>
<organism evidence="4 5">
    <name type="scientific">Rubroshorea leprosula</name>
    <dbReference type="NCBI Taxonomy" id="152421"/>
    <lineage>
        <taxon>Eukaryota</taxon>
        <taxon>Viridiplantae</taxon>
        <taxon>Streptophyta</taxon>
        <taxon>Embryophyta</taxon>
        <taxon>Tracheophyta</taxon>
        <taxon>Spermatophyta</taxon>
        <taxon>Magnoliopsida</taxon>
        <taxon>eudicotyledons</taxon>
        <taxon>Gunneridae</taxon>
        <taxon>Pentapetalae</taxon>
        <taxon>rosids</taxon>
        <taxon>malvids</taxon>
        <taxon>Malvales</taxon>
        <taxon>Dipterocarpaceae</taxon>
        <taxon>Rubroshorea</taxon>
    </lineage>
</organism>
<accession>A0AAV5L795</accession>
<keyword evidence="2" id="KW-0833">Ubl conjugation pathway</keyword>
<dbReference type="GO" id="GO:0034098">
    <property type="term" value="C:VCP-NPL4-UFD1 AAA ATPase complex"/>
    <property type="evidence" value="ECO:0007669"/>
    <property type="project" value="TreeGrafter"/>
</dbReference>
<evidence type="ECO:0000313" key="5">
    <source>
        <dbReference type="Proteomes" id="UP001054252"/>
    </source>
</evidence>